<keyword evidence="4" id="KW-1185">Reference proteome</keyword>
<organism evidence="1 4">
    <name type="scientific">Helicobacter ailurogastricus</name>
    <dbReference type="NCBI Taxonomy" id="1578720"/>
    <lineage>
        <taxon>Bacteria</taxon>
        <taxon>Pseudomonadati</taxon>
        <taxon>Campylobacterota</taxon>
        <taxon>Epsilonproteobacteria</taxon>
        <taxon>Campylobacterales</taxon>
        <taxon>Helicobacteraceae</taxon>
        <taxon>Helicobacter</taxon>
    </lineage>
</organism>
<sequence>MNPLKEVLEQKKAALIADARAYAHKVLMQHKPYPWHDPTLYSNYMKQVAALLRVDVLVLRFDKMLEEELKTNAELVAKMGEKKRQGYALKVFMQDEGIKESTSSLVNTATNTLHVHILTQLPSPQQLLQMSTQAVGAQADFSEEDIENASMYYADWLRSYKDSKVRGLLFDERTGTVKESLYQPILNTASNYHWEIGFRRTDALHFCGFESSIPVLGADFWLKKDAISPQFEHPFFTEIHEDAIPEVVLEKLHAFFHL</sequence>
<gene>
    <name evidence="1" type="ORF">HAL011_14980</name>
    <name evidence="2" type="ORF">HAL013_08760</name>
    <name evidence="3" type="ORF">HAL09_10150</name>
</gene>
<dbReference type="AlphaFoldDB" id="A0A0K2X3N5"/>
<dbReference type="EMBL" id="CDML01000048">
    <property type="protein sequence ID" value="CRF41690.1"/>
    <property type="molecule type" value="Genomic_DNA"/>
</dbReference>
<evidence type="ECO:0000313" key="4">
    <source>
        <dbReference type="Proteomes" id="UP000038622"/>
    </source>
</evidence>
<accession>A0A0K2X3N5</accession>
<dbReference type="EMBL" id="CDMH01000038">
    <property type="protein sequence ID" value="CRF42681.1"/>
    <property type="molecule type" value="Genomic_DNA"/>
</dbReference>
<evidence type="ECO:0000313" key="5">
    <source>
        <dbReference type="Proteomes" id="UP000041394"/>
    </source>
</evidence>
<dbReference type="OrthoDB" id="9130284at2"/>
<evidence type="ECO:0000313" key="1">
    <source>
        <dbReference type="EMBL" id="CRF41690.1"/>
    </source>
</evidence>
<dbReference type="RefSeq" id="WP_053941288.1">
    <property type="nucleotide sequence ID" value="NZ_CDMH01000038.1"/>
</dbReference>
<reference evidence="1" key="1">
    <citation type="submission" date="2014-12" db="EMBL/GenBank/DDBJ databases">
        <title>Whole genome sequences of four Staphylococcus schleiferi canine isolates.</title>
        <authorList>
            <person name="Misic A.M."/>
            <person name="Cain C."/>
            <person name="Morris D.O."/>
            <person name="Rankin S."/>
            <person name="Beiting D."/>
        </authorList>
    </citation>
    <scope>NUCLEOTIDE SEQUENCE</scope>
    <source>
        <strain evidence="1">ASB11</strain>
        <strain evidence="2">ASB13</strain>
        <strain evidence="3">ASB9</strain>
    </source>
</reference>
<dbReference type="Proteomes" id="UP000045175">
    <property type="component" value="Unassembled WGS sequence"/>
</dbReference>
<dbReference type="EMBL" id="CDMN01000037">
    <property type="protein sequence ID" value="CRF44433.1"/>
    <property type="molecule type" value="Genomic_DNA"/>
</dbReference>
<evidence type="ECO:0000313" key="6">
    <source>
        <dbReference type="Proteomes" id="UP000045175"/>
    </source>
</evidence>
<dbReference type="Proteomes" id="UP000038622">
    <property type="component" value="Unassembled WGS sequence"/>
</dbReference>
<protein>
    <submittedName>
        <fullName evidence="1">Uncharacterized protein</fullName>
    </submittedName>
</protein>
<evidence type="ECO:0000313" key="3">
    <source>
        <dbReference type="EMBL" id="CRF44433.1"/>
    </source>
</evidence>
<evidence type="ECO:0000313" key="2">
    <source>
        <dbReference type="EMBL" id="CRF42681.1"/>
    </source>
</evidence>
<proteinExistence type="predicted"/>
<dbReference type="Proteomes" id="UP000041394">
    <property type="component" value="Unassembled WGS sequence"/>
</dbReference>
<name>A0A0K2X3N5_9HELI</name>
<reference evidence="4" key="2">
    <citation type="submission" date="2014-12" db="EMBL/GenBank/DDBJ databases">
        <authorList>
            <person name="Smet A."/>
        </authorList>
    </citation>
    <scope>NUCLEOTIDE SEQUENCE [LARGE SCALE GENOMIC DNA]</scope>
</reference>
<reference evidence="5 6" key="3">
    <citation type="submission" date="2014-12" db="EMBL/GenBank/DDBJ databases">
        <authorList>
            <person name="Jaenicke S."/>
        </authorList>
    </citation>
    <scope>NUCLEOTIDE SEQUENCE [LARGE SCALE GENOMIC DNA]</scope>
</reference>